<dbReference type="InterPro" id="IPR009080">
    <property type="entry name" value="tRNAsynth_Ia_anticodon-bd"/>
</dbReference>
<keyword evidence="5 8" id="KW-0648">Protein biosynthesis</keyword>
<dbReference type="GO" id="GO:0006420">
    <property type="term" value="P:arginyl-tRNA aminoacylation"/>
    <property type="evidence" value="ECO:0007669"/>
    <property type="project" value="UniProtKB-UniRule"/>
</dbReference>
<evidence type="ECO:0000256" key="6">
    <source>
        <dbReference type="ARBA" id="ARBA00023146"/>
    </source>
</evidence>
<name>A0A948X2Q1_9LACO</name>
<evidence type="ECO:0000256" key="5">
    <source>
        <dbReference type="ARBA" id="ARBA00022917"/>
    </source>
</evidence>
<dbReference type="Pfam" id="PF00750">
    <property type="entry name" value="tRNA-synt_1d"/>
    <property type="match status" value="1"/>
</dbReference>
<evidence type="ECO:0000313" key="12">
    <source>
        <dbReference type="EMBL" id="MBU3851340.1"/>
    </source>
</evidence>
<dbReference type="InterPro" id="IPR014729">
    <property type="entry name" value="Rossmann-like_a/b/a_fold"/>
</dbReference>
<evidence type="ECO:0000256" key="1">
    <source>
        <dbReference type="ARBA" id="ARBA00005594"/>
    </source>
</evidence>
<dbReference type="NCBIfam" id="TIGR00456">
    <property type="entry name" value="argS"/>
    <property type="match status" value="1"/>
</dbReference>
<comment type="caution">
    <text evidence="12">The sequence shown here is derived from an EMBL/GenBank/DDBJ whole genome shotgun (WGS) entry which is preliminary data.</text>
</comment>
<dbReference type="SMART" id="SM01016">
    <property type="entry name" value="Arg_tRNA_synt_N"/>
    <property type="match status" value="1"/>
</dbReference>
<evidence type="ECO:0000256" key="4">
    <source>
        <dbReference type="ARBA" id="ARBA00022840"/>
    </source>
</evidence>
<keyword evidence="4 8" id="KW-0067">ATP-binding</keyword>
<gene>
    <name evidence="8" type="primary">argS</name>
    <name evidence="12" type="ORF">H9901_01325</name>
</gene>
<feature type="domain" description="DALR anticodon binding" evidence="10">
    <location>
        <begin position="450"/>
        <end position="564"/>
    </location>
</feature>
<evidence type="ECO:0000256" key="3">
    <source>
        <dbReference type="ARBA" id="ARBA00022741"/>
    </source>
</evidence>
<reference evidence="12" key="2">
    <citation type="submission" date="2021-04" db="EMBL/GenBank/DDBJ databases">
        <authorList>
            <person name="Gilroy R."/>
        </authorList>
    </citation>
    <scope>NUCLEOTIDE SEQUENCE</scope>
    <source>
        <strain evidence="12">F6-6636</strain>
    </source>
</reference>
<dbReference type="Pfam" id="PF03485">
    <property type="entry name" value="Arg_tRNA_synt_N"/>
    <property type="match status" value="1"/>
</dbReference>
<dbReference type="InterPro" id="IPR005148">
    <property type="entry name" value="Arg-tRNA-synth_N"/>
</dbReference>
<dbReference type="Gene3D" id="3.40.50.620">
    <property type="entry name" value="HUPs"/>
    <property type="match status" value="1"/>
</dbReference>
<comment type="subunit">
    <text evidence="8">Monomer.</text>
</comment>
<keyword evidence="8" id="KW-0963">Cytoplasm</keyword>
<dbReference type="SMART" id="SM00836">
    <property type="entry name" value="DALR_1"/>
    <property type="match status" value="1"/>
</dbReference>
<dbReference type="InterPro" id="IPR036695">
    <property type="entry name" value="Arg-tRNA-synth_N_sf"/>
</dbReference>
<dbReference type="EC" id="6.1.1.19" evidence="8"/>
<dbReference type="HAMAP" id="MF_00123">
    <property type="entry name" value="Arg_tRNA_synth"/>
    <property type="match status" value="1"/>
</dbReference>
<keyword evidence="6 8" id="KW-0030">Aminoacyl-tRNA synthetase</keyword>
<dbReference type="PANTHER" id="PTHR11956">
    <property type="entry name" value="ARGINYL-TRNA SYNTHETASE"/>
    <property type="match status" value="1"/>
</dbReference>
<keyword evidence="3 8" id="KW-0547">Nucleotide-binding</keyword>
<dbReference type="CDD" id="cd07956">
    <property type="entry name" value="Anticodon_Ia_Arg"/>
    <property type="match status" value="1"/>
</dbReference>
<dbReference type="Pfam" id="PF05746">
    <property type="entry name" value="DALR_1"/>
    <property type="match status" value="1"/>
</dbReference>
<dbReference type="SUPFAM" id="SSF52374">
    <property type="entry name" value="Nucleotidylyl transferase"/>
    <property type="match status" value="1"/>
</dbReference>
<dbReference type="PRINTS" id="PR01038">
    <property type="entry name" value="TRNASYNTHARG"/>
</dbReference>
<dbReference type="InterPro" id="IPR001278">
    <property type="entry name" value="Arg-tRNA-ligase"/>
</dbReference>
<evidence type="ECO:0000259" key="10">
    <source>
        <dbReference type="SMART" id="SM00836"/>
    </source>
</evidence>
<evidence type="ECO:0000256" key="9">
    <source>
        <dbReference type="RuleBase" id="RU363038"/>
    </source>
</evidence>
<dbReference type="Gene3D" id="1.10.730.10">
    <property type="entry name" value="Isoleucyl-tRNA Synthetase, Domain 1"/>
    <property type="match status" value="1"/>
</dbReference>
<dbReference type="AlphaFoldDB" id="A0A948X2Q1"/>
<proteinExistence type="inferred from homology"/>
<dbReference type="InterPro" id="IPR008909">
    <property type="entry name" value="DALR_anticod-bd"/>
</dbReference>
<dbReference type="SUPFAM" id="SSF55190">
    <property type="entry name" value="Arginyl-tRNA synthetase (ArgRS), N-terminal 'additional' domain"/>
    <property type="match status" value="1"/>
</dbReference>
<dbReference type="CDD" id="cd00671">
    <property type="entry name" value="ArgRS_core"/>
    <property type="match status" value="1"/>
</dbReference>
<dbReference type="SUPFAM" id="SSF47323">
    <property type="entry name" value="Anticodon-binding domain of a subclass of class I aminoacyl-tRNA synthetases"/>
    <property type="match status" value="1"/>
</dbReference>
<evidence type="ECO:0000256" key="2">
    <source>
        <dbReference type="ARBA" id="ARBA00022598"/>
    </source>
</evidence>
<dbReference type="GO" id="GO:0005524">
    <property type="term" value="F:ATP binding"/>
    <property type="evidence" value="ECO:0007669"/>
    <property type="project" value="UniProtKB-UniRule"/>
</dbReference>
<evidence type="ECO:0000256" key="7">
    <source>
        <dbReference type="ARBA" id="ARBA00049339"/>
    </source>
</evidence>
<comment type="similarity">
    <text evidence="1 8 9">Belongs to the class-I aminoacyl-tRNA synthetase family.</text>
</comment>
<dbReference type="GO" id="GO:0005737">
    <property type="term" value="C:cytoplasm"/>
    <property type="evidence" value="ECO:0007669"/>
    <property type="project" value="UniProtKB-SubCell"/>
</dbReference>
<organism evidence="12 13">
    <name type="scientific">Candidatus Paralactobacillus gallistercoris</name>
    <dbReference type="NCBI Taxonomy" id="2838724"/>
    <lineage>
        <taxon>Bacteria</taxon>
        <taxon>Bacillati</taxon>
        <taxon>Bacillota</taxon>
        <taxon>Bacilli</taxon>
        <taxon>Lactobacillales</taxon>
        <taxon>Lactobacillaceae</taxon>
        <taxon>Lactobacillus</taxon>
    </lineage>
</organism>
<evidence type="ECO:0000313" key="13">
    <source>
        <dbReference type="Proteomes" id="UP000777303"/>
    </source>
</evidence>
<dbReference type="EMBL" id="JAHLFS010000019">
    <property type="protein sequence ID" value="MBU3851340.1"/>
    <property type="molecule type" value="Genomic_DNA"/>
</dbReference>
<evidence type="ECO:0000259" key="11">
    <source>
        <dbReference type="SMART" id="SM01016"/>
    </source>
</evidence>
<feature type="domain" description="Arginyl tRNA synthetase N-terminal" evidence="11">
    <location>
        <begin position="5"/>
        <end position="84"/>
    </location>
</feature>
<dbReference type="FunFam" id="3.40.50.620:FF:000116">
    <property type="entry name" value="Arginine--tRNA ligase"/>
    <property type="match status" value="1"/>
</dbReference>
<comment type="subcellular location">
    <subcellularLocation>
        <location evidence="8">Cytoplasm</location>
    </subcellularLocation>
</comment>
<keyword evidence="2 8" id="KW-0436">Ligase</keyword>
<protein>
    <recommendedName>
        <fullName evidence="8">Arginine--tRNA ligase</fullName>
        <ecNumber evidence="8">6.1.1.19</ecNumber>
    </recommendedName>
    <alternativeName>
        <fullName evidence="8">Arginyl-tRNA synthetase</fullName>
        <shortName evidence="8">ArgRS</shortName>
    </alternativeName>
</protein>
<feature type="short sequence motif" description="'HIGH' region" evidence="8">
    <location>
        <begin position="122"/>
        <end position="132"/>
    </location>
</feature>
<sequence>MDQKQQVIDTLSKVLSNELNSAEIAQMIEVPKTSDLGDYAFPTFMLAKLRHQAPQQIASDIVAQLDQSAFEKVQATGAYVNFFLNKAAYSADVLQDILTKQQHYGDANVGKGGNVTIDMSSPNIAKPFSMGHLRSTVIGNAIANILTKVGYHPIKINHLGDWGTQFGKLMVAYMKWGNEAEVKQDPINTLLKYYVRFHREAEDDPALNDEARLWFKKLEDGDEKATYLWKWFRDESLKEFKRIYDELGIDFDHYTGESFYNDKMQAIVDELKQKHLLEESRGAQIVDLDKFGLNPALILKSDGATLYITRDLATATYRYNTFHFVKSLYVVGMEQEGHFKQLKAVLSLMGDEWAKDIQYIGFGLITQNGKKLSTRKGNIVLLENVLQDATKLALDQINAKHPDLPNKDEVAHDVGVGAVIFHDLKNNRLDSFDFNLEEVVRFEGETGPYVQYTNVRAQSILRKAGIKHIAPDTALQLSDANAWDILKLLGDYPATVLRANNEYEPSVIAKYALHLAKAFNKYYANSKVLVDDDEKNARLALVESVSIVLQNALALLGVKAPAEM</sequence>
<dbReference type="PANTHER" id="PTHR11956:SF5">
    <property type="entry name" value="ARGININE--TRNA LIGASE, CYTOPLASMIC"/>
    <property type="match status" value="1"/>
</dbReference>
<evidence type="ECO:0000256" key="8">
    <source>
        <dbReference type="HAMAP-Rule" id="MF_00123"/>
    </source>
</evidence>
<dbReference type="GO" id="GO:0004814">
    <property type="term" value="F:arginine-tRNA ligase activity"/>
    <property type="evidence" value="ECO:0007669"/>
    <property type="project" value="UniProtKB-UniRule"/>
</dbReference>
<accession>A0A948X2Q1</accession>
<dbReference type="Gene3D" id="3.30.1360.70">
    <property type="entry name" value="Arginyl tRNA synthetase N-terminal domain"/>
    <property type="match status" value="1"/>
</dbReference>
<dbReference type="Proteomes" id="UP000777303">
    <property type="component" value="Unassembled WGS sequence"/>
</dbReference>
<reference evidence="12" key="1">
    <citation type="journal article" date="2021" name="PeerJ">
        <title>Extensive microbial diversity within the chicken gut microbiome revealed by metagenomics and culture.</title>
        <authorList>
            <person name="Gilroy R."/>
            <person name="Ravi A."/>
            <person name="Getino M."/>
            <person name="Pursley I."/>
            <person name="Horton D.L."/>
            <person name="Alikhan N.F."/>
            <person name="Baker D."/>
            <person name="Gharbi K."/>
            <person name="Hall N."/>
            <person name="Watson M."/>
            <person name="Adriaenssens E.M."/>
            <person name="Foster-Nyarko E."/>
            <person name="Jarju S."/>
            <person name="Secka A."/>
            <person name="Antonio M."/>
            <person name="Oren A."/>
            <person name="Chaudhuri R.R."/>
            <person name="La Ragione R."/>
            <person name="Hildebrand F."/>
            <person name="Pallen M.J."/>
        </authorList>
    </citation>
    <scope>NUCLEOTIDE SEQUENCE</scope>
    <source>
        <strain evidence="12">F6-6636</strain>
    </source>
</reference>
<comment type="catalytic activity">
    <reaction evidence="7 8">
        <text>tRNA(Arg) + L-arginine + ATP = L-arginyl-tRNA(Arg) + AMP + diphosphate</text>
        <dbReference type="Rhea" id="RHEA:20301"/>
        <dbReference type="Rhea" id="RHEA-COMP:9658"/>
        <dbReference type="Rhea" id="RHEA-COMP:9673"/>
        <dbReference type="ChEBI" id="CHEBI:30616"/>
        <dbReference type="ChEBI" id="CHEBI:32682"/>
        <dbReference type="ChEBI" id="CHEBI:33019"/>
        <dbReference type="ChEBI" id="CHEBI:78442"/>
        <dbReference type="ChEBI" id="CHEBI:78513"/>
        <dbReference type="ChEBI" id="CHEBI:456215"/>
        <dbReference type="EC" id="6.1.1.19"/>
    </reaction>
</comment>
<dbReference type="InterPro" id="IPR035684">
    <property type="entry name" value="ArgRS_core"/>
</dbReference>